<evidence type="ECO:0000256" key="1">
    <source>
        <dbReference type="SAM" id="MobiDB-lite"/>
    </source>
</evidence>
<comment type="caution">
    <text evidence="2">The sequence shown here is derived from an EMBL/GenBank/DDBJ whole genome shotgun (WGS) entry which is preliminary data.</text>
</comment>
<reference evidence="2 3" key="1">
    <citation type="submission" date="2023-09" db="EMBL/GenBank/DDBJ databases">
        <authorList>
            <person name="Wang M."/>
        </authorList>
    </citation>
    <scope>NUCLEOTIDE SEQUENCE [LARGE SCALE GENOMIC DNA]</scope>
    <source>
        <strain evidence="2">GT-2023</strain>
        <tissue evidence="2">Liver</tissue>
    </source>
</reference>
<evidence type="ECO:0000313" key="2">
    <source>
        <dbReference type="EMBL" id="KAL1276793.1"/>
    </source>
</evidence>
<sequence length="158" mass="17590">MPFLKLLDTDPVQAEGYWPYLSKVAEESSDLQLLMEMRPFLSVMHAKCEVRWGGRNQEGAGNTTGEEVEQVNSFLSRAALGTKYMTKAVREREYADSTGHGVEQKKDREPPQSLGSQIHQITSSPHPVPSLSSPFVAVLSFLQGEQEKTFTPPLPMIP</sequence>
<dbReference type="PANTHER" id="PTHR33104">
    <property type="entry name" value="SI:DKEY-29D5.2"/>
    <property type="match status" value="1"/>
</dbReference>
<keyword evidence="3" id="KW-1185">Reference proteome</keyword>
<accession>A0ABR3NIH4</accession>
<evidence type="ECO:0000313" key="3">
    <source>
        <dbReference type="Proteomes" id="UP001558613"/>
    </source>
</evidence>
<feature type="compositionally biased region" description="Polar residues" evidence="1">
    <location>
        <begin position="113"/>
        <end position="122"/>
    </location>
</feature>
<feature type="region of interest" description="Disordered" evidence="1">
    <location>
        <begin position="93"/>
        <end position="129"/>
    </location>
</feature>
<gene>
    <name evidence="2" type="ORF">QQF64_036416</name>
</gene>
<dbReference type="Proteomes" id="UP001558613">
    <property type="component" value="Unassembled WGS sequence"/>
</dbReference>
<proteinExistence type="predicted"/>
<name>A0ABR3NIH4_9TELE</name>
<organism evidence="2 3">
    <name type="scientific">Cirrhinus molitorella</name>
    <name type="common">mud carp</name>
    <dbReference type="NCBI Taxonomy" id="172907"/>
    <lineage>
        <taxon>Eukaryota</taxon>
        <taxon>Metazoa</taxon>
        <taxon>Chordata</taxon>
        <taxon>Craniata</taxon>
        <taxon>Vertebrata</taxon>
        <taxon>Euteleostomi</taxon>
        <taxon>Actinopterygii</taxon>
        <taxon>Neopterygii</taxon>
        <taxon>Teleostei</taxon>
        <taxon>Ostariophysi</taxon>
        <taxon>Cypriniformes</taxon>
        <taxon>Cyprinidae</taxon>
        <taxon>Labeoninae</taxon>
        <taxon>Labeonini</taxon>
        <taxon>Cirrhinus</taxon>
    </lineage>
</organism>
<dbReference type="PANTHER" id="PTHR33104:SF2">
    <property type="entry name" value="CXC3 LIKE CYSTEINE CLUSTER DOMAIN-CONTAINING PROTEIN"/>
    <property type="match status" value="1"/>
</dbReference>
<protein>
    <submittedName>
        <fullName evidence="2">Uncharacterized protein</fullName>
    </submittedName>
</protein>
<dbReference type="EMBL" id="JAYMGO010000004">
    <property type="protein sequence ID" value="KAL1276793.1"/>
    <property type="molecule type" value="Genomic_DNA"/>
</dbReference>